<feature type="transmembrane region" description="Helical" evidence="1">
    <location>
        <begin position="78"/>
        <end position="102"/>
    </location>
</feature>
<feature type="transmembrane region" description="Helical" evidence="1">
    <location>
        <begin position="221"/>
        <end position="240"/>
    </location>
</feature>
<gene>
    <name evidence="2" type="ORF">LCGC14_0768930</name>
</gene>
<dbReference type="EMBL" id="LAZR01001934">
    <property type="protein sequence ID" value="KKN36910.1"/>
    <property type="molecule type" value="Genomic_DNA"/>
</dbReference>
<evidence type="ECO:0000313" key="2">
    <source>
        <dbReference type="EMBL" id="KKN36910.1"/>
    </source>
</evidence>
<evidence type="ECO:0000256" key="1">
    <source>
        <dbReference type="SAM" id="Phobius"/>
    </source>
</evidence>
<organism evidence="2">
    <name type="scientific">marine sediment metagenome</name>
    <dbReference type="NCBI Taxonomy" id="412755"/>
    <lineage>
        <taxon>unclassified sequences</taxon>
        <taxon>metagenomes</taxon>
        <taxon>ecological metagenomes</taxon>
    </lineage>
</organism>
<sequence length="247" mass="28070">MKTIMTIRKSINKARSKFYNKVTSYTFMKYSALFVLIGYILLLIVGVIVAALLDPDGYTIWDNWISDLGSLNHTPTPFLYDIACIIAGSMTLPLTFYMENLLAPLPYYDKNLLNKQHYSRLRFRLSSFGFLFSIIGNFGYIGVGIFSADRNYQSLSILGEGPHNIMSYLAFGGFTFGAFFMGWLIVLYKTKIPKILGIYGILGPLITAILNLIYSTPLLEWFLLFSILLWIIPLSLFVLYKPGLIPR</sequence>
<evidence type="ECO:0008006" key="3">
    <source>
        <dbReference type="Google" id="ProtNLM"/>
    </source>
</evidence>
<comment type="caution">
    <text evidence="2">The sequence shown here is derived from an EMBL/GenBank/DDBJ whole genome shotgun (WGS) entry which is preliminary data.</text>
</comment>
<feature type="transmembrane region" description="Helical" evidence="1">
    <location>
        <begin position="195"/>
        <end position="215"/>
    </location>
</feature>
<keyword evidence="1" id="KW-0472">Membrane</keyword>
<feature type="transmembrane region" description="Helical" evidence="1">
    <location>
        <begin position="123"/>
        <end position="145"/>
    </location>
</feature>
<keyword evidence="1" id="KW-0812">Transmembrane</keyword>
<name>A0A0F9PZ16_9ZZZZ</name>
<protein>
    <recommendedName>
        <fullName evidence="3">DUF998 domain-containing protein</fullName>
    </recommendedName>
</protein>
<feature type="transmembrane region" description="Helical" evidence="1">
    <location>
        <begin position="30"/>
        <end position="53"/>
    </location>
</feature>
<accession>A0A0F9PZ16</accession>
<reference evidence="2" key="1">
    <citation type="journal article" date="2015" name="Nature">
        <title>Complex archaea that bridge the gap between prokaryotes and eukaryotes.</title>
        <authorList>
            <person name="Spang A."/>
            <person name="Saw J.H."/>
            <person name="Jorgensen S.L."/>
            <person name="Zaremba-Niedzwiedzka K."/>
            <person name="Martijn J."/>
            <person name="Lind A.E."/>
            <person name="van Eijk R."/>
            <person name="Schleper C."/>
            <person name="Guy L."/>
            <person name="Ettema T.J."/>
        </authorList>
    </citation>
    <scope>NUCLEOTIDE SEQUENCE</scope>
</reference>
<proteinExistence type="predicted"/>
<feature type="transmembrane region" description="Helical" evidence="1">
    <location>
        <begin position="165"/>
        <end position="188"/>
    </location>
</feature>
<dbReference type="AlphaFoldDB" id="A0A0F9PZ16"/>
<keyword evidence="1" id="KW-1133">Transmembrane helix</keyword>